<dbReference type="Pfam" id="PF10531">
    <property type="entry name" value="SLBB"/>
    <property type="match status" value="3"/>
</dbReference>
<keyword evidence="7" id="KW-0732">Signal</keyword>
<feature type="domain" description="Soluble ligand binding" evidence="16">
    <location>
        <begin position="410"/>
        <end position="444"/>
    </location>
</feature>
<keyword evidence="10" id="KW-0626">Porin</keyword>
<evidence type="ECO:0000256" key="7">
    <source>
        <dbReference type="ARBA" id="ARBA00022729"/>
    </source>
</evidence>
<comment type="subcellular location">
    <subcellularLocation>
        <location evidence="1">Cell outer membrane</location>
        <topology evidence="1">Multi-pass membrane protein</topology>
    </subcellularLocation>
</comment>
<evidence type="ECO:0000259" key="16">
    <source>
        <dbReference type="Pfam" id="PF10531"/>
    </source>
</evidence>
<evidence type="ECO:0000256" key="6">
    <source>
        <dbReference type="ARBA" id="ARBA00022692"/>
    </source>
</evidence>
<accession>A0A644US45</accession>
<dbReference type="GO" id="GO:0009279">
    <property type="term" value="C:cell outer membrane"/>
    <property type="evidence" value="ECO:0007669"/>
    <property type="project" value="UniProtKB-SubCell"/>
</dbReference>
<keyword evidence="4" id="KW-1134">Transmembrane beta strand</keyword>
<dbReference type="InterPro" id="IPR049712">
    <property type="entry name" value="Poly_export"/>
</dbReference>
<dbReference type="Gene3D" id="3.10.560.10">
    <property type="entry name" value="Outer membrane lipoprotein wza domain like"/>
    <property type="match status" value="6"/>
</dbReference>
<keyword evidence="3" id="KW-0813">Transport</keyword>
<feature type="domain" description="Soluble ligand binding" evidence="16">
    <location>
        <begin position="602"/>
        <end position="645"/>
    </location>
</feature>
<evidence type="ECO:0000256" key="12">
    <source>
        <dbReference type="ARBA" id="ARBA00023139"/>
    </source>
</evidence>
<sequence length="856" mass="94612">MNTARNYVSQKIGSQKISFMKKSILLFFLVTTYLGLFSQNSDKLSSQQRYQLEQRLESQNKSSMSGRAFSQSSLRGATGLGDGVSNQQISEFRKYINSINSAQGENQDPYYLDERFFVEDSLYREFIKEEDEKKLKVFGSEIFNRSKVTFEPNLYLPTPTNYVIGTNDELLVDVSGLYDVSYKIKVSPEGRIRIPNAGLIKVGGLSIDNATKSIRSELSKYYSGINTGETRVNVSLGNIRSIKVSIAGEAAYPGTYTLPSLATVVNALYACGGPGKIGSMRNIRVIRNEKTVAEIDFYQFLTTGRLGNNIVLQDNDVIIIEPNKNKVIIDGAINRRGIYEAKEGESLYDLLNYAGGFRVDANRSMISVYRYSGTQRTVIDIPEAYAATSLVKSGDSIYIAKIENVFDNRVELSGAVYRPGGYALTPDLTVRKLIEKAGGVLDEAFINMATIKRQRKNDLPEMISFNLGKVLSGENKDIALMKGDSVKVDSIVNFMEEQAVSIEGEVIVPGEYPLTMKMTVKDLIFMAKGFTEKASTENVQLIRIIKDPSKMEGGDKKSFNVSFKLDKDLNIEEGSGDMVLENGDMVIVRPIEGIEPIRIASIEGEVKNPGFYNIEHKNIKVSDLVKMSGGFTKFAFVGGAYLIRNESKGASENSMNSILSRNLKRILQSSSDNNIDAAMLNKMQVSSLEDLNALDTISGLANLKEIEDLLHSEGVVSLNLNEIMRQPGTYKDIFVEDGDILFVPKKSQTVKVIGEVMYPSFVVHTSSNSFKDYITASGGFSNKALKKNAFVLHPNGKVIGTRSFLGIRVYPKVVAGSIVVVPKKPVELTNRMNPAEVITMTSSLASMTALIYSMLK</sequence>
<feature type="domain" description="Soluble ligand binding" evidence="16">
    <location>
        <begin position="327"/>
        <end position="375"/>
    </location>
</feature>
<comment type="caution">
    <text evidence="18">The sequence shown here is derived from an EMBL/GenBank/DDBJ whole genome shotgun (WGS) entry which is preliminary data.</text>
</comment>
<dbReference type="InterPro" id="IPR054765">
    <property type="entry name" value="SLBB_dom"/>
</dbReference>
<dbReference type="GO" id="GO:0006811">
    <property type="term" value="P:monoatomic ion transport"/>
    <property type="evidence" value="ECO:0007669"/>
    <property type="project" value="UniProtKB-KW"/>
</dbReference>
<evidence type="ECO:0000256" key="2">
    <source>
        <dbReference type="ARBA" id="ARBA00009450"/>
    </source>
</evidence>
<dbReference type="InterPro" id="IPR003715">
    <property type="entry name" value="Poly_export_N"/>
</dbReference>
<evidence type="ECO:0000256" key="11">
    <source>
        <dbReference type="ARBA" id="ARBA00023136"/>
    </source>
</evidence>
<evidence type="ECO:0000256" key="10">
    <source>
        <dbReference type="ARBA" id="ARBA00023114"/>
    </source>
</evidence>
<comment type="similarity">
    <text evidence="2">Belongs to the BexD/CtrA/VexA family.</text>
</comment>
<dbReference type="PANTHER" id="PTHR33619:SF3">
    <property type="entry name" value="POLYSACCHARIDE EXPORT PROTEIN GFCE-RELATED"/>
    <property type="match status" value="1"/>
</dbReference>
<evidence type="ECO:0000259" key="15">
    <source>
        <dbReference type="Pfam" id="PF02563"/>
    </source>
</evidence>
<dbReference type="Pfam" id="PF02563">
    <property type="entry name" value="Poly_export"/>
    <property type="match status" value="1"/>
</dbReference>
<organism evidence="18">
    <name type="scientific">bioreactor metagenome</name>
    <dbReference type="NCBI Taxonomy" id="1076179"/>
    <lineage>
        <taxon>unclassified sequences</taxon>
        <taxon>metagenomes</taxon>
        <taxon>ecological metagenomes</taxon>
    </lineage>
</organism>
<feature type="domain" description="Polysaccharide export protein N-terminal" evidence="15">
    <location>
        <begin position="157"/>
        <end position="223"/>
    </location>
</feature>
<keyword evidence="8" id="KW-0625">Polysaccharide transport</keyword>
<feature type="domain" description="SLBB" evidence="17">
    <location>
        <begin position="243"/>
        <end position="320"/>
    </location>
</feature>
<dbReference type="InterPro" id="IPR019554">
    <property type="entry name" value="Soluble_ligand-bd"/>
</dbReference>
<keyword evidence="6" id="KW-0812">Transmembrane</keyword>
<feature type="domain" description="SLBB" evidence="17">
    <location>
        <begin position="498"/>
        <end position="588"/>
    </location>
</feature>
<proteinExistence type="inferred from homology"/>
<dbReference type="AlphaFoldDB" id="A0A644US45"/>
<dbReference type="GO" id="GO:0046930">
    <property type="term" value="C:pore complex"/>
    <property type="evidence" value="ECO:0007669"/>
    <property type="project" value="UniProtKB-KW"/>
</dbReference>
<keyword evidence="12" id="KW-0564">Palmitate</keyword>
<dbReference type="GO" id="GO:0015288">
    <property type="term" value="F:porin activity"/>
    <property type="evidence" value="ECO:0007669"/>
    <property type="project" value="UniProtKB-KW"/>
</dbReference>
<reference evidence="18" key="1">
    <citation type="submission" date="2019-08" db="EMBL/GenBank/DDBJ databases">
        <authorList>
            <person name="Kucharzyk K."/>
            <person name="Murdoch R.W."/>
            <person name="Higgins S."/>
            <person name="Loffler F."/>
        </authorList>
    </citation>
    <scope>NUCLEOTIDE SEQUENCE</scope>
</reference>
<protein>
    <recommendedName>
        <fullName evidence="19">Soluble ligand binding domain-containing protein</fullName>
    </recommendedName>
</protein>
<gene>
    <name evidence="18" type="ORF">SDC9_27768</name>
</gene>
<dbReference type="EMBL" id="VSSQ01000155">
    <property type="protein sequence ID" value="MPL81837.1"/>
    <property type="molecule type" value="Genomic_DNA"/>
</dbReference>
<evidence type="ECO:0000256" key="9">
    <source>
        <dbReference type="ARBA" id="ARBA00023065"/>
    </source>
</evidence>
<evidence type="ECO:0000256" key="5">
    <source>
        <dbReference type="ARBA" id="ARBA00022597"/>
    </source>
</evidence>
<dbReference type="GO" id="GO:0015159">
    <property type="term" value="F:polysaccharide transmembrane transporter activity"/>
    <property type="evidence" value="ECO:0007669"/>
    <property type="project" value="InterPro"/>
</dbReference>
<keyword evidence="5" id="KW-0762">Sugar transport</keyword>
<evidence type="ECO:0000259" key="17">
    <source>
        <dbReference type="Pfam" id="PF22461"/>
    </source>
</evidence>
<evidence type="ECO:0000256" key="8">
    <source>
        <dbReference type="ARBA" id="ARBA00023047"/>
    </source>
</evidence>
<keyword evidence="11" id="KW-0472">Membrane</keyword>
<evidence type="ECO:0000313" key="18">
    <source>
        <dbReference type="EMBL" id="MPL81837.1"/>
    </source>
</evidence>
<evidence type="ECO:0008006" key="19">
    <source>
        <dbReference type="Google" id="ProtNLM"/>
    </source>
</evidence>
<dbReference type="Pfam" id="PF22461">
    <property type="entry name" value="SLBB_2"/>
    <property type="match status" value="2"/>
</dbReference>
<keyword evidence="9" id="KW-0406">Ion transport</keyword>
<keyword evidence="14" id="KW-0449">Lipoprotein</keyword>
<evidence type="ECO:0000256" key="13">
    <source>
        <dbReference type="ARBA" id="ARBA00023237"/>
    </source>
</evidence>
<name>A0A644US45_9ZZZZ</name>
<evidence type="ECO:0000256" key="1">
    <source>
        <dbReference type="ARBA" id="ARBA00004571"/>
    </source>
</evidence>
<evidence type="ECO:0000256" key="3">
    <source>
        <dbReference type="ARBA" id="ARBA00022448"/>
    </source>
</evidence>
<dbReference type="PANTHER" id="PTHR33619">
    <property type="entry name" value="POLYSACCHARIDE EXPORT PROTEIN GFCE-RELATED"/>
    <property type="match status" value="1"/>
</dbReference>
<keyword evidence="13" id="KW-0998">Cell outer membrane</keyword>
<evidence type="ECO:0000256" key="14">
    <source>
        <dbReference type="ARBA" id="ARBA00023288"/>
    </source>
</evidence>
<evidence type="ECO:0000256" key="4">
    <source>
        <dbReference type="ARBA" id="ARBA00022452"/>
    </source>
</evidence>